<evidence type="ECO:0000256" key="1">
    <source>
        <dbReference type="ARBA" id="ARBA00023118"/>
    </source>
</evidence>
<gene>
    <name evidence="3" type="ORF">ACFSR9_14440</name>
</gene>
<reference evidence="4" key="1">
    <citation type="journal article" date="2019" name="Int. J. Syst. Evol. Microbiol.">
        <title>The Global Catalogue of Microorganisms (GCM) 10K type strain sequencing project: providing services to taxonomists for standard genome sequencing and annotation.</title>
        <authorList>
            <consortium name="The Broad Institute Genomics Platform"/>
            <consortium name="The Broad Institute Genome Sequencing Center for Infectious Disease"/>
            <person name="Wu L."/>
            <person name="Ma J."/>
        </authorList>
    </citation>
    <scope>NUCLEOTIDE SEQUENCE [LARGE SCALE GENOMIC DNA]</scope>
    <source>
        <strain evidence="4">KCTC 33842</strain>
    </source>
</reference>
<dbReference type="Pfam" id="PF01905">
    <property type="entry name" value="DevR"/>
    <property type="match status" value="1"/>
</dbReference>
<dbReference type="NCBIfam" id="TIGR01875">
    <property type="entry name" value="cas_MJ0381"/>
    <property type="match status" value="1"/>
</dbReference>
<dbReference type="Proteomes" id="UP001597475">
    <property type="component" value="Unassembled WGS sequence"/>
</dbReference>
<name>A0ABW5P5Q6_9DEIO</name>
<evidence type="ECO:0000256" key="2">
    <source>
        <dbReference type="ARBA" id="ARBA00025626"/>
    </source>
</evidence>
<dbReference type="EMBL" id="JBHUMK010000071">
    <property type="protein sequence ID" value="MFD2610619.1"/>
    <property type="molecule type" value="Genomic_DNA"/>
</dbReference>
<keyword evidence="1" id="KW-0051">Antiviral defense</keyword>
<sequence>MTLRTLSISGLATLNLHSLNNEGGEGNHIQTRMVDVVDKEGNLHPVNAVSGDMFKHIFAEHFQAIAKEEGLMLCAGCQTLNANRLNADPAFEKAINGKSNAEILDLLPQSCALDDVAGILITQGNRALGRKSVVEFSWVPGVPEKVKTGSYFHVKYDPQGRGKTDADDGSNKGQAIFHRPASSGQYALVAHVEAHRIGLNDITREYAISEEERQKRLRAVLRALTLTFLHPGGAMRNTQSPHLTDFQGVITTSDHSVPAPTVSALNDDFAAQVKGIAAALEKMSGKAVGVHDFGSLAQFAEKMSEITV</sequence>
<evidence type="ECO:0000313" key="3">
    <source>
        <dbReference type="EMBL" id="MFD2610619.1"/>
    </source>
</evidence>
<comment type="function">
    <text evidence="2">CRISPR (clustered regularly interspaced short palindromic repeat) is an adaptive immune system that provides protection against mobile genetic elements (viruses, transposable elements and conjugative plasmids). CRISPR clusters contain spacers, sequences complementary to antecedent mobile elements, and target invading nucleic acids. CRISPR clusters are transcribed and processed into CRISPR RNA (crRNA).</text>
</comment>
<accession>A0ABW5P5Q6</accession>
<dbReference type="InterPro" id="IPR010154">
    <property type="entry name" value="CRISPR-assoc_Cas7/Cst2/DevR"/>
</dbReference>
<comment type="caution">
    <text evidence="3">The sequence shown here is derived from an EMBL/GenBank/DDBJ whole genome shotgun (WGS) entry which is preliminary data.</text>
</comment>
<organism evidence="3 4">
    <name type="scientific">Deinococcus taklimakanensis</name>
    <dbReference type="NCBI Taxonomy" id="536443"/>
    <lineage>
        <taxon>Bacteria</taxon>
        <taxon>Thermotogati</taxon>
        <taxon>Deinococcota</taxon>
        <taxon>Deinococci</taxon>
        <taxon>Deinococcales</taxon>
        <taxon>Deinococcaceae</taxon>
        <taxon>Deinococcus</taxon>
    </lineage>
</organism>
<dbReference type="RefSeq" id="WP_386846913.1">
    <property type="nucleotide sequence ID" value="NZ_JBHUMK010000071.1"/>
</dbReference>
<keyword evidence="4" id="KW-1185">Reference proteome</keyword>
<dbReference type="InterPro" id="IPR052681">
    <property type="entry name" value="CRISPR-Cas7/Cst2/DevR"/>
</dbReference>
<evidence type="ECO:0000313" key="4">
    <source>
        <dbReference type="Proteomes" id="UP001597475"/>
    </source>
</evidence>
<dbReference type="PANTHER" id="PTHR37459:SF1">
    <property type="entry name" value="CRISPR-ASSOCIATED PROTEIN CAS7_CST2_DEVR"/>
    <property type="match status" value="1"/>
</dbReference>
<proteinExistence type="predicted"/>
<dbReference type="PANTHER" id="PTHR37459">
    <property type="match status" value="1"/>
</dbReference>
<protein>
    <submittedName>
        <fullName evidence="3">DevR family CRISPR-associated autoregulator</fullName>
    </submittedName>
</protein>